<dbReference type="PROSITE" id="PS51421">
    <property type="entry name" value="RAS"/>
    <property type="match status" value="1"/>
</dbReference>
<dbReference type="Proteomes" id="UP001075354">
    <property type="component" value="Chromosome 16"/>
</dbReference>
<dbReference type="PANTHER" id="PTHR45775">
    <property type="entry name" value="RAD, GEM/KIR FAMILY MEMBER 2, ISOFORM C"/>
    <property type="match status" value="1"/>
</dbReference>
<dbReference type="SMART" id="SM00175">
    <property type="entry name" value="RAB"/>
    <property type="match status" value="1"/>
</dbReference>
<feature type="region of interest" description="Disordered" evidence="3">
    <location>
        <begin position="100"/>
        <end position="121"/>
    </location>
</feature>
<feature type="compositionally biased region" description="Low complexity" evidence="3">
    <location>
        <begin position="176"/>
        <end position="186"/>
    </location>
</feature>
<dbReference type="InterPro" id="IPR051641">
    <property type="entry name" value="RGK_GTP-binding_reg"/>
</dbReference>
<proteinExistence type="inferred from homology"/>
<name>A0AAV7X4L0_9NEOP</name>
<accession>A0AAV7X4L0</accession>
<protein>
    <recommendedName>
        <fullName evidence="6">GTP-binding protein REM 1</fullName>
    </recommendedName>
</protein>
<comment type="caution">
    <text evidence="4">The sequence shown here is derived from an EMBL/GenBank/DDBJ whole genome shotgun (WGS) entry which is preliminary data.</text>
</comment>
<feature type="region of interest" description="Disordered" evidence="3">
    <location>
        <begin position="1"/>
        <end position="58"/>
    </location>
</feature>
<feature type="region of interest" description="Disordered" evidence="3">
    <location>
        <begin position="165"/>
        <end position="203"/>
    </location>
</feature>
<reference evidence="4" key="1">
    <citation type="submission" date="2022-12" db="EMBL/GenBank/DDBJ databases">
        <title>Chromosome-level genome assembly of the bean flower thrips Megalurothrips usitatus.</title>
        <authorList>
            <person name="Ma L."/>
            <person name="Liu Q."/>
            <person name="Li H."/>
            <person name="Cai W."/>
        </authorList>
    </citation>
    <scope>NUCLEOTIDE SEQUENCE</scope>
    <source>
        <strain evidence="4">Cailab_2022a</strain>
    </source>
</reference>
<dbReference type="Pfam" id="PF00071">
    <property type="entry name" value="Ras"/>
    <property type="match status" value="1"/>
</dbReference>
<dbReference type="GO" id="GO:0005886">
    <property type="term" value="C:plasma membrane"/>
    <property type="evidence" value="ECO:0007669"/>
    <property type="project" value="TreeGrafter"/>
</dbReference>
<dbReference type="GO" id="GO:0005246">
    <property type="term" value="F:calcium channel regulator activity"/>
    <property type="evidence" value="ECO:0007669"/>
    <property type="project" value="TreeGrafter"/>
</dbReference>
<dbReference type="FunFam" id="3.40.50.300:FF:000664">
    <property type="entry name" value="Uncharacterized protein, isoform B"/>
    <property type="match status" value="1"/>
</dbReference>
<evidence type="ECO:0000256" key="3">
    <source>
        <dbReference type="SAM" id="MobiDB-lite"/>
    </source>
</evidence>
<dbReference type="EMBL" id="JAPTSV010000016">
    <property type="protein sequence ID" value="KAJ1519367.1"/>
    <property type="molecule type" value="Genomic_DNA"/>
</dbReference>
<dbReference type="GO" id="GO:0003924">
    <property type="term" value="F:GTPase activity"/>
    <property type="evidence" value="ECO:0007669"/>
    <property type="project" value="InterPro"/>
</dbReference>
<evidence type="ECO:0008006" key="6">
    <source>
        <dbReference type="Google" id="ProtNLM"/>
    </source>
</evidence>
<feature type="compositionally biased region" description="Polar residues" evidence="3">
    <location>
        <begin position="106"/>
        <end position="118"/>
    </location>
</feature>
<dbReference type="PANTHER" id="PTHR45775:SF7">
    <property type="entry name" value="RAD, GEM_KIR FAMILY MEMBER 1, ISOFORM B"/>
    <property type="match status" value="1"/>
</dbReference>
<evidence type="ECO:0000256" key="1">
    <source>
        <dbReference type="ARBA" id="ARBA00008846"/>
    </source>
</evidence>
<feature type="region of interest" description="Disordered" evidence="3">
    <location>
        <begin position="425"/>
        <end position="446"/>
    </location>
</feature>
<organism evidence="4 5">
    <name type="scientific">Megalurothrips usitatus</name>
    <name type="common">bean blossom thrips</name>
    <dbReference type="NCBI Taxonomy" id="439358"/>
    <lineage>
        <taxon>Eukaryota</taxon>
        <taxon>Metazoa</taxon>
        <taxon>Ecdysozoa</taxon>
        <taxon>Arthropoda</taxon>
        <taxon>Hexapoda</taxon>
        <taxon>Insecta</taxon>
        <taxon>Pterygota</taxon>
        <taxon>Neoptera</taxon>
        <taxon>Paraneoptera</taxon>
        <taxon>Thysanoptera</taxon>
        <taxon>Terebrantia</taxon>
        <taxon>Thripoidea</taxon>
        <taxon>Thripidae</taxon>
        <taxon>Megalurothrips</taxon>
    </lineage>
</organism>
<dbReference type="InterPro" id="IPR001806">
    <property type="entry name" value="Small_GTPase"/>
</dbReference>
<comment type="similarity">
    <text evidence="1">Belongs to the small GTPase superfamily. RGK family.</text>
</comment>
<keyword evidence="5" id="KW-1185">Reference proteome</keyword>
<dbReference type="Gene3D" id="3.40.50.300">
    <property type="entry name" value="P-loop containing nucleotide triphosphate hydrolases"/>
    <property type="match status" value="1"/>
</dbReference>
<dbReference type="PRINTS" id="PR00449">
    <property type="entry name" value="RASTRNSFRMNG"/>
</dbReference>
<dbReference type="GO" id="GO:0005525">
    <property type="term" value="F:GTP binding"/>
    <property type="evidence" value="ECO:0007669"/>
    <property type="project" value="InterPro"/>
</dbReference>
<dbReference type="SMART" id="SM00173">
    <property type="entry name" value="RAS"/>
    <property type="match status" value="1"/>
</dbReference>
<evidence type="ECO:0000256" key="2">
    <source>
        <dbReference type="ARBA" id="ARBA00022553"/>
    </source>
</evidence>
<sequence length="478" mass="51209">MSDLPGGSGHAAAAITLNGHDSDSDCAPRTATATPHRRASKASNGAPASAPTTRKAPATIVVQQPSVTANSPEGGDNAHHIDANVFVLDTLQCLETRFGRTHHARSQSVKTPGRSGNVSDRARPHLLCLPQQRARVASMPNTGVEEEYYRLRHFSITGKGIVNRGDSLKSRRSRSKNSVASSNSSHSIEHIGPNGSARSSATCSLASSRDSSTCTVPYRVVMLGGSGVGKSSLVQQFMTSEYLHAYDLSLDDECGEKSVCVLLDGEESELTFVDLPASDTTPVNEGQPEPHAYCVVYSQSDLSSFRKAEDELQRLWTSGCVGSKAVILVANKTDLVRSRTVTAEEGKAAATSYDCKFIETSVAINHNVDELLVGILTQIRLKLQDPERTRSIFRKRSASRSKSRSRSPLIVSCVGGLTSTCVGVEDKNGNPGVGEPPGSPGPRCRRNRMSASLKVRGLLDKVWARDSKSKSCENLHVL</sequence>
<evidence type="ECO:0000313" key="4">
    <source>
        <dbReference type="EMBL" id="KAJ1519367.1"/>
    </source>
</evidence>
<keyword evidence="2" id="KW-0597">Phosphoprotein</keyword>
<dbReference type="PROSITE" id="PS51419">
    <property type="entry name" value="RAB"/>
    <property type="match status" value="1"/>
</dbReference>
<dbReference type="InterPro" id="IPR027417">
    <property type="entry name" value="P-loop_NTPase"/>
</dbReference>
<dbReference type="AlphaFoldDB" id="A0AAV7X4L0"/>
<dbReference type="SUPFAM" id="SSF52540">
    <property type="entry name" value="P-loop containing nucleoside triphosphate hydrolases"/>
    <property type="match status" value="1"/>
</dbReference>
<evidence type="ECO:0000313" key="5">
    <source>
        <dbReference type="Proteomes" id="UP001075354"/>
    </source>
</evidence>
<gene>
    <name evidence="4" type="ORF">ONE63_004663</name>
</gene>